<evidence type="ECO:0000313" key="12">
    <source>
        <dbReference type="EMBL" id="CAY68225.1"/>
    </source>
</evidence>
<dbReference type="InterPro" id="IPR015433">
    <property type="entry name" value="PI3/4_kinase"/>
</dbReference>
<keyword evidence="6" id="KW-0418">Kinase</keyword>
<comment type="catalytic activity">
    <reaction evidence="1">
        <text>a 1,2-diacyl-sn-glycero-3-phospho-(1D-myo-inositol) + ATP = a 1,2-diacyl-sn-glycero-3-phospho-(1D-myo-inositol 4-phosphate) + ADP + H(+)</text>
        <dbReference type="Rhea" id="RHEA:19877"/>
        <dbReference type="ChEBI" id="CHEBI:15378"/>
        <dbReference type="ChEBI" id="CHEBI:30616"/>
        <dbReference type="ChEBI" id="CHEBI:57880"/>
        <dbReference type="ChEBI" id="CHEBI:58178"/>
        <dbReference type="ChEBI" id="CHEBI:456216"/>
        <dbReference type="EC" id="2.7.1.67"/>
    </reaction>
</comment>
<dbReference type="GO" id="GO:0006897">
    <property type="term" value="P:endocytosis"/>
    <property type="evidence" value="ECO:0007669"/>
    <property type="project" value="EnsemblFungi"/>
</dbReference>
<dbReference type="InterPro" id="IPR057754">
    <property type="entry name" value="PI4-kinase_beta/PIK1_cat"/>
</dbReference>
<dbReference type="GO" id="GO:0006995">
    <property type="term" value="P:cellular response to nitrogen starvation"/>
    <property type="evidence" value="ECO:0007669"/>
    <property type="project" value="EnsemblFungi"/>
</dbReference>
<feature type="compositionally biased region" description="Polar residues" evidence="9">
    <location>
        <begin position="250"/>
        <end position="264"/>
    </location>
</feature>
<dbReference type="InterPro" id="IPR036940">
    <property type="entry name" value="PI3/4_kinase_cat_sf"/>
</dbReference>
<evidence type="ECO:0000256" key="7">
    <source>
        <dbReference type="ARBA" id="ARBA00023242"/>
    </source>
</evidence>
<feature type="region of interest" description="Disordered" evidence="9">
    <location>
        <begin position="240"/>
        <end position="275"/>
    </location>
</feature>
<feature type="domain" description="PIK helical" evidence="11">
    <location>
        <begin position="1"/>
        <end position="119"/>
    </location>
</feature>
<proteinExistence type="inferred from homology"/>
<accession>C4QYA2</accession>
<dbReference type="GO" id="GO:0044011">
    <property type="term" value="P:single-species biofilm formation on inanimate substrate"/>
    <property type="evidence" value="ECO:0007669"/>
    <property type="project" value="UniProtKB-ARBA"/>
</dbReference>
<dbReference type="SMART" id="SM00146">
    <property type="entry name" value="PI3Kc"/>
    <property type="match status" value="1"/>
</dbReference>
<gene>
    <name evidence="12" type="ordered locus">PAS_chr1-4_0380</name>
</gene>
<evidence type="ECO:0000259" key="11">
    <source>
        <dbReference type="PROSITE" id="PS51545"/>
    </source>
</evidence>
<dbReference type="InterPro" id="IPR016024">
    <property type="entry name" value="ARM-type_fold"/>
</dbReference>
<dbReference type="PANTHER" id="PTHR10048:SF22">
    <property type="entry name" value="PHOSPHATIDYLINOSITOL 4-KINASE BETA"/>
    <property type="match status" value="1"/>
</dbReference>
<organism evidence="12 13">
    <name type="scientific">Komagataella phaffii (strain GS115 / ATCC 20864)</name>
    <name type="common">Yeast</name>
    <name type="synonym">Pichia pastoris</name>
    <dbReference type="NCBI Taxonomy" id="644223"/>
    <lineage>
        <taxon>Eukaryota</taxon>
        <taxon>Fungi</taxon>
        <taxon>Dikarya</taxon>
        <taxon>Ascomycota</taxon>
        <taxon>Saccharomycotina</taxon>
        <taxon>Pichiomycetes</taxon>
        <taxon>Pichiales</taxon>
        <taxon>Pichiaceae</taxon>
        <taxon>Komagataella</taxon>
    </lineage>
</organism>
<evidence type="ECO:0000256" key="2">
    <source>
        <dbReference type="ARBA" id="ARBA00004123"/>
    </source>
</evidence>
<name>C4QYA2_KOMPG</name>
<evidence type="ECO:0000256" key="8">
    <source>
        <dbReference type="ARBA" id="ARBA00053476"/>
    </source>
</evidence>
<dbReference type="GO" id="GO:0016020">
    <property type="term" value="C:membrane"/>
    <property type="evidence" value="ECO:0007669"/>
    <property type="project" value="TreeGrafter"/>
</dbReference>
<dbReference type="PROSITE" id="PS50290">
    <property type="entry name" value="PI3_4_KINASE_3"/>
    <property type="match status" value="1"/>
</dbReference>
<dbReference type="RefSeq" id="XP_002490506.1">
    <property type="nucleotide sequence ID" value="XM_002490461.1"/>
</dbReference>
<dbReference type="KEGG" id="ppa:PAS_chr1-4_0380"/>
<evidence type="ECO:0000256" key="9">
    <source>
        <dbReference type="SAM" id="MobiDB-lite"/>
    </source>
</evidence>
<evidence type="ECO:0000313" key="13">
    <source>
        <dbReference type="Proteomes" id="UP000000314"/>
    </source>
</evidence>
<dbReference type="OMA" id="TQDYVDV"/>
<dbReference type="AlphaFoldDB" id="C4QYA2"/>
<dbReference type="FunFam" id="1.10.1070.11:FF:000016">
    <property type="entry name" value="PIK1p Phosphatidylinositol 4-kinase"/>
    <property type="match status" value="1"/>
</dbReference>
<keyword evidence="7" id="KW-0539">Nucleus</keyword>
<dbReference type="FunFam" id="3.30.1010.10:FF:000021">
    <property type="entry name" value="Phosphatidylinositol 4-kinase"/>
    <property type="match status" value="1"/>
</dbReference>
<dbReference type="GO" id="GO:0005802">
    <property type="term" value="C:trans-Golgi network"/>
    <property type="evidence" value="ECO:0007669"/>
    <property type="project" value="EnsemblFungi"/>
</dbReference>
<comment type="subcellular location">
    <subcellularLocation>
        <location evidence="2">Nucleus</location>
    </subcellularLocation>
</comment>
<dbReference type="EC" id="2.7.1.67" evidence="4"/>
<dbReference type="InterPro" id="IPR001263">
    <property type="entry name" value="PI3K_accessory_dom"/>
</dbReference>
<dbReference type="PROSITE" id="PS51545">
    <property type="entry name" value="PIK_HELICAL"/>
    <property type="match status" value="1"/>
</dbReference>
<dbReference type="Pfam" id="PF21245">
    <property type="entry name" value="PI4KB-PIK1_PIK"/>
    <property type="match status" value="1"/>
</dbReference>
<dbReference type="GO" id="GO:0140504">
    <property type="term" value="P:microlipophagy"/>
    <property type="evidence" value="ECO:0007669"/>
    <property type="project" value="EnsemblFungi"/>
</dbReference>
<comment type="similarity">
    <text evidence="3">Belongs to the PI3/PI4-kinase family. Type III PI4K subfamily.</text>
</comment>
<dbReference type="Gene3D" id="1.10.1070.11">
    <property type="entry name" value="Phosphatidylinositol 3-/4-kinase, catalytic domain"/>
    <property type="match status" value="1"/>
</dbReference>
<dbReference type="GO" id="GO:0042998">
    <property type="term" value="P:positive regulation of Golgi to plasma membrane protein transport"/>
    <property type="evidence" value="ECO:0007669"/>
    <property type="project" value="EnsemblFungi"/>
</dbReference>
<dbReference type="GO" id="GO:2000786">
    <property type="term" value="P:positive regulation of autophagosome assembly"/>
    <property type="evidence" value="ECO:0007669"/>
    <property type="project" value="EnsemblFungi"/>
</dbReference>
<dbReference type="Gene3D" id="3.30.1010.10">
    <property type="entry name" value="Phosphatidylinositol 3-kinase Catalytic Subunit, Chain A, domain 4"/>
    <property type="match status" value="1"/>
</dbReference>
<evidence type="ECO:0000256" key="1">
    <source>
        <dbReference type="ARBA" id="ARBA00001686"/>
    </source>
</evidence>
<evidence type="ECO:0000256" key="4">
    <source>
        <dbReference type="ARBA" id="ARBA00012169"/>
    </source>
</evidence>
<comment type="function">
    <text evidence="8">Acts on phosphatidylinositol (PI) in the first committed step in the production of the second messenger inositol 1,4,5,-trisphosphate.</text>
</comment>
<dbReference type="GO" id="GO:0044182">
    <property type="term" value="P:filamentous growth of a population of unicellular organisms"/>
    <property type="evidence" value="ECO:0007669"/>
    <property type="project" value="UniProtKB-ARBA"/>
</dbReference>
<dbReference type="SUPFAM" id="SSF48371">
    <property type="entry name" value="ARM repeat"/>
    <property type="match status" value="1"/>
</dbReference>
<dbReference type="Pfam" id="PF00454">
    <property type="entry name" value="PI3_PI4_kinase"/>
    <property type="match status" value="1"/>
</dbReference>
<dbReference type="HOGENOM" id="CLU_002446_2_0_1"/>
<evidence type="ECO:0000256" key="5">
    <source>
        <dbReference type="ARBA" id="ARBA00022679"/>
    </source>
</evidence>
<dbReference type="GO" id="GO:0043001">
    <property type="term" value="P:Golgi to plasma membrane protein transport"/>
    <property type="evidence" value="ECO:0007669"/>
    <property type="project" value="UniProtKB-ARBA"/>
</dbReference>
<dbReference type="InterPro" id="IPR021601">
    <property type="entry name" value="Phosphatidylino_kinase_fungi"/>
</dbReference>
<evidence type="ECO:0000256" key="3">
    <source>
        <dbReference type="ARBA" id="ARBA00006209"/>
    </source>
</evidence>
<protein>
    <recommendedName>
        <fullName evidence="4">1-phosphatidylinositol 4-kinase</fullName>
        <ecNumber evidence="4">2.7.1.67</ecNumber>
    </recommendedName>
</protein>
<dbReference type="InterPro" id="IPR011009">
    <property type="entry name" value="Kinase-like_dom_sf"/>
</dbReference>
<dbReference type="Pfam" id="PF11522">
    <property type="entry name" value="Pik1"/>
    <property type="match status" value="1"/>
</dbReference>
<dbReference type="Proteomes" id="UP000000314">
    <property type="component" value="Chromosome 1"/>
</dbReference>
<dbReference type="PANTHER" id="PTHR10048">
    <property type="entry name" value="PHOSPHATIDYLINOSITOL KINASE"/>
    <property type="match status" value="1"/>
</dbReference>
<feature type="domain" description="PI3K/PI4K catalytic" evidence="10">
    <location>
        <begin position="720"/>
        <end position="998"/>
    </location>
</feature>
<evidence type="ECO:0000259" key="10">
    <source>
        <dbReference type="PROSITE" id="PS50290"/>
    </source>
</evidence>
<dbReference type="eggNOG" id="KOG0903">
    <property type="taxonomic scope" value="Eukaryota"/>
</dbReference>
<dbReference type="InterPro" id="IPR018936">
    <property type="entry name" value="PI3/4_kinase_CS"/>
</dbReference>
<dbReference type="CDD" id="cd05168">
    <property type="entry name" value="PI4Kc_III_beta"/>
    <property type="match status" value="1"/>
</dbReference>
<evidence type="ECO:0000256" key="6">
    <source>
        <dbReference type="ARBA" id="ARBA00022777"/>
    </source>
</evidence>
<keyword evidence="13" id="KW-1185">Reference proteome</keyword>
<dbReference type="EMBL" id="FN392319">
    <property type="protein sequence ID" value="CAY68225.1"/>
    <property type="molecule type" value="Genomic_DNA"/>
</dbReference>
<dbReference type="GeneID" id="8196970"/>
<dbReference type="STRING" id="644223.C4QYA2"/>
<keyword evidence="5" id="KW-0808">Transferase</keyword>
<dbReference type="SUPFAM" id="SSF56112">
    <property type="entry name" value="Protein kinase-like (PK-like)"/>
    <property type="match status" value="1"/>
</dbReference>
<dbReference type="Gene3D" id="6.10.140.1260">
    <property type="match status" value="1"/>
</dbReference>
<sequence length="1015" mass="114780">MDQSGNALLLRFINSQHFNLYYCISYLQRYSDNIGVHHYLCEKVKTYPIEELKFFIPQFLQLIITVETDSMALEEMIKDLCTRDVHFSLITFWHLQSSLQELSTQPNSTGFQVCKRILNDVQFQLFSLSPPNATVSSRVGSSGIVYKNSQHAMKQFRENVSPSAVLISSVLSSAAFPQLGKSAEHLVRTQGKLSRSFVFQIAKGLQQQMNENLTMKNTRLNAELSSHTVVNAAELDASQAEKPYRRAKSLSLTSLQGKRQGQQDQHPKHNEHSENLDFSIIDKYAETNLPHLNRAISNPNMKRFKNKRLSQALDVKQSVMSDLYPMSPEKGYDNLTLKNLQRLRSESQLNNDSITASMPELHPTHTNSTAVSEVESLYDSGNERSPTISLNGSYKRQPIKLSVPQKIKVLKNNYFKCETQFVIALQNISIKLSNVPKETRLACLRAELTLMNKDLPCEIDVPLLLPNAKSGKLHKIVNIPANEAAVLNSAERVPYLLLIEYVSNEVDFSPESKENKQLLERLNDNSSDVNGDSKRYVFDLAGIMRASDSRRTNDYGKSMSTLQNGEMPLEADLADLSIVNLSNRKESEFLKREQFVQAASEVPILEGDSPLRQDVLNFQSHYETDSLTDKSDFATQMRIAAVMLSQLDSSTSHLPMDQAGAIKARIVSSMQSLQHEFGVKDLQDINTEAGERKFSNDLKVAGVKSNLKNKNDYYLGEDWNSKKERIRKQSPYGHLEHWNLCSVIAKTGDDLTQEAFACQLIQSMATVWHNHGVNIWVKRMRILVTSNSTGLVETITDAVSIHSIKKSLTEYLIENNEDHRGAIATLLDHFRMTFGDPNSARYRKAQNNFAISLAAYSVICYILQIKDRHNGNIMLDNEGHIIHIDFGFLLSNSPGSVGFEAAPFKLTLEYVDVLGGLDGEYFQVFKQSTKEAFKSLRRNAESLITMVELMQRDSTLPCFKAGENTSVQLRQRLQLHLSEEDSDYFVENFLIGKSIGSIYTKLYDQFQLLTQGIYS</sequence>
<dbReference type="OrthoDB" id="10264149at2759"/>
<dbReference type="FunCoup" id="C4QYA2">
    <property type="interactions" value="871"/>
</dbReference>
<dbReference type="GO" id="GO:0046854">
    <property type="term" value="P:phosphatidylinositol phosphate biosynthetic process"/>
    <property type="evidence" value="ECO:0007669"/>
    <property type="project" value="EnsemblFungi"/>
</dbReference>
<dbReference type="GO" id="GO:0004430">
    <property type="term" value="F:1-phosphatidylinositol 4-kinase activity"/>
    <property type="evidence" value="ECO:0007669"/>
    <property type="project" value="UniProtKB-EC"/>
</dbReference>
<reference evidence="12 13" key="1">
    <citation type="journal article" date="2009" name="Nat. Biotechnol.">
        <title>Genome sequence of the recombinant protein production host Pichia pastoris.</title>
        <authorList>
            <person name="De Schutter K."/>
            <person name="Lin Y.C."/>
            <person name="Tiels P."/>
            <person name="Van Hecke A."/>
            <person name="Glinka S."/>
            <person name="Weber-Lehmann J."/>
            <person name="Rouze P."/>
            <person name="Van de Peer Y."/>
            <person name="Callewaert N."/>
        </authorList>
    </citation>
    <scope>NUCLEOTIDE SEQUENCE [LARGE SCALE GENOMIC DNA]</scope>
    <source>
        <strain evidence="13">GS115 / ATCC 20864</strain>
    </source>
</reference>
<dbReference type="InterPro" id="IPR000403">
    <property type="entry name" value="PI3/4_kinase_cat_dom"/>
</dbReference>
<dbReference type="GO" id="GO:0005634">
    <property type="term" value="C:nucleus"/>
    <property type="evidence" value="ECO:0007669"/>
    <property type="project" value="UniProtKB-SubCell"/>
</dbReference>
<dbReference type="GO" id="GO:0050714">
    <property type="term" value="P:positive regulation of protein secretion"/>
    <property type="evidence" value="ECO:0007669"/>
    <property type="project" value="EnsemblFungi"/>
</dbReference>
<dbReference type="InterPro" id="IPR049160">
    <property type="entry name" value="PI4KB-PIK1_PIK"/>
</dbReference>
<dbReference type="InParanoid" id="C4QYA2"/>
<dbReference type="PROSITE" id="PS00916">
    <property type="entry name" value="PI3_4_KINASE_2"/>
    <property type="match status" value="1"/>
</dbReference>
<feature type="compositionally biased region" description="Basic and acidic residues" evidence="9">
    <location>
        <begin position="265"/>
        <end position="275"/>
    </location>
</feature>
<dbReference type="GO" id="GO:0048015">
    <property type="term" value="P:phosphatidylinositol-mediated signaling"/>
    <property type="evidence" value="ECO:0007669"/>
    <property type="project" value="TreeGrafter"/>
</dbReference>